<keyword evidence="1" id="KW-0472">Membrane</keyword>
<dbReference type="EMBL" id="OCMT01000005">
    <property type="protein sequence ID" value="SOD20498.1"/>
    <property type="molecule type" value="Genomic_DNA"/>
</dbReference>
<name>A0A286AF21_9SPHI</name>
<keyword evidence="1" id="KW-0812">Transmembrane</keyword>
<feature type="transmembrane region" description="Helical" evidence="1">
    <location>
        <begin position="34"/>
        <end position="54"/>
    </location>
</feature>
<dbReference type="Proteomes" id="UP000219281">
    <property type="component" value="Unassembled WGS sequence"/>
</dbReference>
<protein>
    <recommendedName>
        <fullName evidence="4">ATP synthase protein I</fullName>
    </recommendedName>
</protein>
<evidence type="ECO:0000256" key="1">
    <source>
        <dbReference type="SAM" id="Phobius"/>
    </source>
</evidence>
<sequence length="126" mass="14462">MVLRKFIPAYLLYSVLLAGLAMLLRYFFPQAIAAQFWLIFGFLCGLTLIAYLLAYFGIQKKPEIGVFAILGAIIIKMLFAMSFVLIYSLKQTKGDMAFALNFFSLYLLFTLFEILGLLRNLRHQNK</sequence>
<feature type="transmembrane region" description="Helical" evidence="1">
    <location>
        <begin position="98"/>
        <end position="118"/>
    </location>
</feature>
<reference evidence="3" key="1">
    <citation type="submission" date="2017-09" db="EMBL/GenBank/DDBJ databases">
        <authorList>
            <person name="Varghese N."/>
            <person name="Submissions S."/>
        </authorList>
    </citation>
    <scope>NUCLEOTIDE SEQUENCE [LARGE SCALE GENOMIC DNA]</scope>
    <source>
        <strain evidence="3">CGMCC 1.12803</strain>
    </source>
</reference>
<feature type="transmembrane region" description="Helical" evidence="1">
    <location>
        <begin position="7"/>
        <end position="28"/>
    </location>
</feature>
<proteinExistence type="predicted"/>
<feature type="transmembrane region" description="Helical" evidence="1">
    <location>
        <begin position="66"/>
        <end position="86"/>
    </location>
</feature>
<keyword evidence="3" id="KW-1185">Reference proteome</keyword>
<evidence type="ECO:0000313" key="3">
    <source>
        <dbReference type="Proteomes" id="UP000219281"/>
    </source>
</evidence>
<organism evidence="2 3">
    <name type="scientific">Pedobacter xixiisoli</name>
    <dbReference type="NCBI Taxonomy" id="1476464"/>
    <lineage>
        <taxon>Bacteria</taxon>
        <taxon>Pseudomonadati</taxon>
        <taxon>Bacteroidota</taxon>
        <taxon>Sphingobacteriia</taxon>
        <taxon>Sphingobacteriales</taxon>
        <taxon>Sphingobacteriaceae</taxon>
        <taxon>Pedobacter</taxon>
    </lineage>
</organism>
<gene>
    <name evidence="2" type="ORF">SAMN06297358_4221</name>
</gene>
<evidence type="ECO:0008006" key="4">
    <source>
        <dbReference type="Google" id="ProtNLM"/>
    </source>
</evidence>
<keyword evidence="1" id="KW-1133">Transmembrane helix</keyword>
<accession>A0A286AF21</accession>
<dbReference type="AlphaFoldDB" id="A0A286AF21"/>
<evidence type="ECO:0000313" key="2">
    <source>
        <dbReference type="EMBL" id="SOD20498.1"/>
    </source>
</evidence>
<dbReference type="RefSeq" id="WP_240775174.1">
    <property type="nucleotide sequence ID" value="NZ_OCMT01000005.1"/>
</dbReference>